<evidence type="ECO:0000256" key="1">
    <source>
        <dbReference type="SAM" id="MobiDB-lite"/>
    </source>
</evidence>
<gene>
    <name evidence="3" type="ORF">ISE1_3314</name>
    <name evidence="4" type="ORF">ISE2_3294</name>
</gene>
<reference evidence="4" key="1">
    <citation type="submission" date="2019-03" db="EMBL/GenBank/DDBJ databases">
        <authorList>
            <person name="Danneels B."/>
        </authorList>
    </citation>
    <scope>NUCLEOTIDE SEQUENCE</scope>
</reference>
<accession>A0A484V2F1</accession>
<feature type="compositionally biased region" description="Polar residues" evidence="1">
    <location>
        <begin position="302"/>
        <end position="320"/>
    </location>
</feature>
<dbReference type="EMBL" id="CAADIN010000024">
    <property type="protein sequence ID" value="VFR92985.1"/>
    <property type="molecule type" value="Genomic_DNA"/>
</dbReference>
<dbReference type="PANTHER" id="PTHR23150:SF19">
    <property type="entry name" value="FORMYLGLYCINE-GENERATING ENZYME"/>
    <property type="match status" value="1"/>
</dbReference>
<dbReference type="Pfam" id="PF03781">
    <property type="entry name" value="FGE-sulfatase"/>
    <property type="match status" value="1"/>
</dbReference>
<dbReference type="InterPro" id="IPR005532">
    <property type="entry name" value="SUMF_dom"/>
</dbReference>
<dbReference type="PANTHER" id="PTHR23150">
    <property type="entry name" value="SULFATASE MODIFYING FACTOR 1, 2"/>
    <property type="match status" value="1"/>
</dbReference>
<sequence>MLTPAARDIPFSLLRRVAASLALAVGANAPAWAIGEIPPPDFAALRPAAAMTPRDAPVSYRQQADMIVIPAGSYPIGRDDAAADQRPAHTVTLPAYRIDRTEVSNAAYAEFLNRMDLRVRGPFPAGQLAQEGGEDAVLLRERRGSGHTQYPFIALNDENARIGHDGKRFVVVQGFEEHPAAEVTWAGARAYCQWRGGRLPTEAEWEAAARGAKGLRYPWGEAAPDATRAHVNSDPDATAPVGSLPAGASPFGVLDMSGSLAEWTSTLKQPYPYDAQDGREDPAATGERVTRGGDYQYDNRPETLTASHRNGFSNEPSQGHRQIGLRCAAGA</sequence>
<dbReference type="SUPFAM" id="SSF56436">
    <property type="entry name" value="C-type lectin-like"/>
    <property type="match status" value="1"/>
</dbReference>
<protein>
    <submittedName>
        <fullName evidence="4">Serine/threonine kinase</fullName>
    </submittedName>
</protein>
<dbReference type="GO" id="GO:0016301">
    <property type="term" value="F:kinase activity"/>
    <property type="evidence" value="ECO:0007669"/>
    <property type="project" value="UniProtKB-KW"/>
</dbReference>
<evidence type="ECO:0000313" key="4">
    <source>
        <dbReference type="EMBL" id="VFR92985.1"/>
    </source>
</evidence>
<dbReference type="Gene3D" id="3.90.1580.10">
    <property type="entry name" value="paralog of FGE (formylglycine-generating enzyme)"/>
    <property type="match status" value="1"/>
</dbReference>
<keyword evidence="4" id="KW-0418">Kinase</keyword>
<dbReference type="InterPro" id="IPR016187">
    <property type="entry name" value="CTDL_fold"/>
</dbReference>
<proteinExistence type="predicted"/>
<dbReference type="EMBL" id="CAADIM010000001">
    <property type="protein sequence ID" value="VFR60645.1"/>
    <property type="molecule type" value="Genomic_DNA"/>
</dbReference>
<keyword evidence="4" id="KW-0808">Transferase</keyword>
<dbReference type="AlphaFoldDB" id="A0A484V2F1"/>
<dbReference type="InterPro" id="IPR051043">
    <property type="entry name" value="Sulfatase_Mod_Factor_Kinase"/>
</dbReference>
<feature type="region of interest" description="Disordered" evidence="1">
    <location>
        <begin position="271"/>
        <end position="331"/>
    </location>
</feature>
<evidence type="ECO:0000259" key="2">
    <source>
        <dbReference type="Pfam" id="PF03781"/>
    </source>
</evidence>
<dbReference type="GO" id="GO:0120147">
    <property type="term" value="F:formylglycine-generating oxidase activity"/>
    <property type="evidence" value="ECO:0007669"/>
    <property type="project" value="TreeGrafter"/>
</dbReference>
<dbReference type="InterPro" id="IPR042095">
    <property type="entry name" value="SUMF_sf"/>
</dbReference>
<name>A0A484V2F1_9ZZZZ</name>
<evidence type="ECO:0000313" key="3">
    <source>
        <dbReference type="EMBL" id="VFR60645.1"/>
    </source>
</evidence>
<organism evidence="4">
    <name type="scientific">plant metagenome</name>
    <dbReference type="NCBI Taxonomy" id="1297885"/>
    <lineage>
        <taxon>unclassified sequences</taxon>
        <taxon>metagenomes</taxon>
        <taxon>organismal metagenomes</taxon>
    </lineage>
</organism>
<feature type="domain" description="Sulfatase-modifying factor enzyme-like" evidence="2">
    <location>
        <begin position="63"/>
        <end position="328"/>
    </location>
</feature>